<feature type="transmembrane region" description="Helical" evidence="11">
    <location>
        <begin position="153"/>
        <end position="176"/>
    </location>
</feature>
<feature type="transmembrane region" description="Helical" evidence="11">
    <location>
        <begin position="94"/>
        <end position="114"/>
    </location>
</feature>
<evidence type="ECO:0000256" key="1">
    <source>
        <dbReference type="ARBA" id="ARBA00004653"/>
    </source>
</evidence>
<dbReference type="GO" id="GO:0005789">
    <property type="term" value="C:endoplasmic reticulum membrane"/>
    <property type="evidence" value="ECO:0007669"/>
    <property type="project" value="TreeGrafter"/>
</dbReference>
<feature type="non-terminal residue" evidence="13">
    <location>
        <position position="298"/>
    </location>
</feature>
<gene>
    <name evidence="13" type="primary">Pgap2</name>
    <name evidence="13" type="ORF">GTO96_0013808</name>
</gene>
<evidence type="ECO:0000256" key="10">
    <source>
        <dbReference type="ARBA" id="ARBA00093676"/>
    </source>
</evidence>
<dbReference type="EMBL" id="JAATIS010008602">
    <property type="protein sequence ID" value="KAG2456799.1"/>
    <property type="molecule type" value="Genomic_DNA"/>
</dbReference>
<evidence type="ECO:0000259" key="12">
    <source>
        <dbReference type="Pfam" id="PF10277"/>
    </source>
</evidence>
<dbReference type="Pfam" id="PF10277">
    <property type="entry name" value="Frag1"/>
    <property type="match status" value="1"/>
</dbReference>
<comment type="caution">
    <text evidence="13">The sequence shown here is derived from an EMBL/GenBank/DDBJ whole genome shotgun (WGS) entry which is preliminary data.</text>
</comment>
<dbReference type="GO" id="GO:0000139">
    <property type="term" value="C:Golgi membrane"/>
    <property type="evidence" value="ECO:0007669"/>
    <property type="project" value="UniProtKB-SubCell"/>
</dbReference>
<evidence type="ECO:0000256" key="6">
    <source>
        <dbReference type="ARBA" id="ARBA00023034"/>
    </source>
</evidence>
<evidence type="ECO:0000256" key="11">
    <source>
        <dbReference type="SAM" id="Phobius"/>
    </source>
</evidence>
<keyword evidence="5 11" id="KW-1133">Transmembrane helix</keyword>
<feature type="domain" description="CWH43-like N-terminal" evidence="12">
    <location>
        <begin position="88"/>
        <end position="284"/>
    </location>
</feature>
<proteinExistence type="inferred from homology"/>
<evidence type="ECO:0000256" key="9">
    <source>
        <dbReference type="ARBA" id="ARBA00093632"/>
    </source>
</evidence>
<evidence type="ECO:0000256" key="8">
    <source>
        <dbReference type="ARBA" id="ARBA00093421"/>
    </source>
</evidence>
<reference evidence="13 14" key="1">
    <citation type="journal article" date="2021" name="Cell">
        <title>Tracing the genetic footprints of vertebrate landing in non-teleost ray-finned fishes.</title>
        <authorList>
            <person name="Bi X."/>
            <person name="Wang K."/>
            <person name="Yang L."/>
            <person name="Pan H."/>
            <person name="Jiang H."/>
            <person name="Wei Q."/>
            <person name="Fang M."/>
            <person name="Yu H."/>
            <person name="Zhu C."/>
            <person name="Cai Y."/>
            <person name="He Y."/>
            <person name="Gan X."/>
            <person name="Zeng H."/>
            <person name="Yu D."/>
            <person name="Zhu Y."/>
            <person name="Jiang H."/>
            <person name="Qiu Q."/>
            <person name="Yang H."/>
            <person name="Zhang Y.E."/>
            <person name="Wang W."/>
            <person name="Zhu M."/>
            <person name="He S."/>
            <person name="Zhang G."/>
        </authorList>
    </citation>
    <scope>NUCLEOTIDE SEQUENCE [LARGE SCALE GENOMIC DNA]</scope>
    <source>
        <strain evidence="13">Bchr_013</strain>
    </source>
</reference>
<evidence type="ECO:0000256" key="3">
    <source>
        <dbReference type="ARBA" id="ARBA00022502"/>
    </source>
</evidence>
<keyword evidence="3" id="KW-0337">GPI-anchor biosynthesis</keyword>
<comment type="subcellular location">
    <subcellularLocation>
        <location evidence="1">Golgi apparatus membrane</location>
        <topology evidence="1">Multi-pass membrane protein</topology>
    </subcellularLocation>
</comment>
<dbReference type="Proteomes" id="UP000886611">
    <property type="component" value="Unassembled WGS sequence"/>
</dbReference>
<feature type="transmembrane region" description="Helical" evidence="11">
    <location>
        <begin position="188"/>
        <end position="208"/>
    </location>
</feature>
<dbReference type="AlphaFoldDB" id="A0A8X7WWU0"/>
<evidence type="ECO:0000313" key="13">
    <source>
        <dbReference type="EMBL" id="KAG2456799.1"/>
    </source>
</evidence>
<dbReference type="InterPro" id="IPR019402">
    <property type="entry name" value="CWH43_N"/>
</dbReference>
<evidence type="ECO:0000256" key="2">
    <source>
        <dbReference type="ARBA" id="ARBA00007414"/>
    </source>
</evidence>
<keyword evidence="4 11" id="KW-0812">Transmembrane</keyword>
<feature type="transmembrane region" description="Helical" evidence="11">
    <location>
        <begin position="62"/>
        <end position="82"/>
    </location>
</feature>
<dbReference type="PANTHER" id="PTHR12892">
    <property type="entry name" value="FGF RECEPTOR ACTIVATING PROTEIN 1"/>
    <property type="match status" value="1"/>
</dbReference>
<dbReference type="GO" id="GO:0006506">
    <property type="term" value="P:GPI anchor biosynthetic process"/>
    <property type="evidence" value="ECO:0007669"/>
    <property type="project" value="UniProtKB-KW"/>
</dbReference>
<evidence type="ECO:0000256" key="5">
    <source>
        <dbReference type="ARBA" id="ARBA00022989"/>
    </source>
</evidence>
<keyword evidence="14" id="KW-1185">Reference proteome</keyword>
<accession>A0A8X7WWU0</accession>
<keyword evidence="7 11" id="KW-0472">Membrane</keyword>
<dbReference type="PANTHER" id="PTHR12892:SF11">
    <property type="entry name" value="POST-GPI ATTACHMENT TO PROTEINS FACTOR 2"/>
    <property type="match status" value="1"/>
</dbReference>
<protein>
    <recommendedName>
        <fullName evidence="9">Acyltransferase PGAP2</fullName>
    </recommendedName>
    <alternativeName>
        <fullName evidence="10">Post-GPI attachment to proteins factor 2</fullName>
    </alternativeName>
</protein>
<feature type="transmembrane region" description="Helical" evidence="11">
    <location>
        <begin position="21"/>
        <end position="42"/>
    </location>
</feature>
<comment type="similarity">
    <text evidence="2">Belongs to the PGAP2 family.</text>
</comment>
<dbReference type="InterPro" id="IPR039545">
    <property type="entry name" value="PGAP2"/>
</dbReference>
<evidence type="ECO:0000256" key="4">
    <source>
        <dbReference type="ARBA" id="ARBA00022692"/>
    </source>
</evidence>
<comment type="function">
    <text evidence="8">Involved in the fatty acid remodeling steps of GPI-anchor maturation where the unsaturated acyl chain at sn-2 of inositol phosphate is replaced by a saturated stearoyl chain. May catalyze the second step of the fatty acid remodeling, by reacylating a lyso-GPI intermediate at sn-2 of inositol phosphate by a saturated chain. The fatty acid remodeling steps is critical for the integration of GPI-APs into lipid rafts.</text>
</comment>
<organism evidence="13 14">
    <name type="scientific">Polypterus senegalus</name>
    <name type="common">Senegal bichir</name>
    <dbReference type="NCBI Taxonomy" id="55291"/>
    <lineage>
        <taxon>Eukaryota</taxon>
        <taxon>Metazoa</taxon>
        <taxon>Chordata</taxon>
        <taxon>Craniata</taxon>
        <taxon>Vertebrata</taxon>
        <taxon>Euteleostomi</taxon>
        <taxon>Actinopterygii</taxon>
        <taxon>Polypteriformes</taxon>
        <taxon>Polypteridae</taxon>
        <taxon>Polypterus</taxon>
    </lineage>
</organism>
<evidence type="ECO:0000313" key="14">
    <source>
        <dbReference type="Proteomes" id="UP000886611"/>
    </source>
</evidence>
<name>A0A8X7WWU0_POLSE</name>
<keyword evidence="6" id="KW-0333">Golgi apparatus</keyword>
<sequence>MLQVPLPLDREPSPFRLRFTVFAVGTVCLPLFGFLSCVFVSLCFHFKESTATHCGRIKVTGTAQIHIFILRIYSWFSVVPLINKLKLLLKYSWYLFVLLQVPNYLPSISAAIGGETPERYIWRFCIGLHSAPRFLLSVTYWNHYRFLSLERRYQLFCHVNLVLSILENLGLLILTYVSSAENYVIHKYAFILFMLSALSYMGLTCKLWRMAKKNTVSSEALTSYTWKNRLFMINLTFFLLSLVSFVRHNSYCEPGVYTIFALLEYIVVLSNMAFHMTAYWDFGNKELVISSPQEDKRF</sequence>
<evidence type="ECO:0000256" key="7">
    <source>
        <dbReference type="ARBA" id="ARBA00023136"/>
    </source>
</evidence>
<feature type="transmembrane region" description="Helical" evidence="11">
    <location>
        <begin position="254"/>
        <end position="274"/>
    </location>
</feature>
<feature type="transmembrane region" description="Helical" evidence="11">
    <location>
        <begin position="229"/>
        <end position="248"/>
    </location>
</feature>
<feature type="non-terminal residue" evidence="13">
    <location>
        <position position="1"/>
    </location>
</feature>